<name>A0ABU6J346_9BURK</name>
<proteinExistence type="predicted"/>
<organism evidence="1 2">
    <name type="scientific">Noviherbaspirillum album</name>
    <dbReference type="NCBI Taxonomy" id="3080276"/>
    <lineage>
        <taxon>Bacteria</taxon>
        <taxon>Pseudomonadati</taxon>
        <taxon>Pseudomonadota</taxon>
        <taxon>Betaproteobacteria</taxon>
        <taxon>Burkholderiales</taxon>
        <taxon>Oxalobacteraceae</taxon>
        <taxon>Noviherbaspirillum</taxon>
    </lineage>
</organism>
<dbReference type="EMBL" id="JAWIIV010000001">
    <property type="protein sequence ID" value="MEC4717732.1"/>
    <property type="molecule type" value="Genomic_DNA"/>
</dbReference>
<sequence length="105" mass="11623">MTRAQSEDAALTREMGCTEADLVRWLPGATRHAPIESHPCGAGLCHVVALESGRVEILAIPMPPRRIAGIVLPVLQVSFRFIGLDTDRRQAFMDYFDRYTRRGGG</sequence>
<dbReference type="Proteomes" id="UP001352263">
    <property type="component" value="Unassembled WGS sequence"/>
</dbReference>
<accession>A0ABU6J346</accession>
<dbReference type="RefSeq" id="WP_326504482.1">
    <property type="nucleotide sequence ID" value="NZ_JAWIIV010000001.1"/>
</dbReference>
<gene>
    <name evidence="1" type="ORF">RY831_01085</name>
</gene>
<comment type="caution">
    <text evidence="1">The sequence shown here is derived from an EMBL/GenBank/DDBJ whole genome shotgun (WGS) entry which is preliminary data.</text>
</comment>
<reference evidence="1 2" key="1">
    <citation type="submission" date="2023-10" db="EMBL/GenBank/DDBJ databases">
        <title>Noviherbaspirillum sp. CPCC 100848 genome assembly.</title>
        <authorList>
            <person name="Li X.Y."/>
            <person name="Fang X.M."/>
        </authorList>
    </citation>
    <scope>NUCLEOTIDE SEQUENCE [LARGE SCALE GENOMIC DNA]</scope>
    <source>
        <strain evidence="1 2">CPCC 100848</strain>
    </source>
</reference>
<evidence type="ECO:0000313" key="1">
    <source>
        <dbReference type="EMBL" id="MEC4717732.1"/>
    </source>
</evidence>
<protein>
    <submittedName>
        <fullName evidence="1">Uncharacterized protein</fullName>
    </submittedName>
</protein>
<keyword evidence="2" id="KW-1185">Reference proteome</keyword>
<evidence type="ECO:0000313" key="2">
    <source>
        <dbReference type="Proteomes" id="UP001352263"/>
    </source>
</evidence>